<name>A0AA37PFR0_9PEZI</name>
<protein>
    <submittedName>
        <fullName evidence="1">Uncharacterized protein</fullName>
    </submittedName>
</protein>
<dbReference type="RefSeq" id="XP_049133585.1">
    <property type="nucleotide sequence ID" value="XM_049277628.1"/>
</dbReference>
<keyword evidence="2" id="KW-1185">Reference proteome</keyword>
<dbReference type="GeneID" id="73332218"/>
<accession>A0AA37PFR0</accession>
<proteinExistence type="predicted"/>
<dbReference type="Proteomes" id="UP001055115">
    <property type="component" value="Unassembled WGS sequence"/>
</dbReference>
<evidence type="ECO:0000313" key="1">
    <source>
        <dbReference type="EMBL" id="GKT51235.1"/>
    </source>
</evidence>
<dbReference type="EMBL" id="BQXU01000046">
    <property type="protein sequence ID" value="GKT51235.1"/>
    <property type="molecule type" value="Genomic_DNA"/>
</dbReference>
<dbReference type="AlphaFoldDB" id="A0AA37PFR0"/>
<comment type="caution">
    <text evidence="1">The sequence shown here is derived from an EMBL/GenBank/DDBJ whole genome shotgun (WGS) entry which is preliminary data.</text>
</comment>
<sequence length="289" mass="30529">MASRHVAKPTFFLSDLSTMRDGHIVLGNIFTDPFQVDDKVAGPLSKVGPGDIPAGATQSVTETGLYLRETQASSWGASLLAKFLSIFHISVGADRGRDLEVVYEVANLETVTLSSVGPYIRQRIARPSEAALQKELLMGFSPSLYMVTGIKYSKGLKVWTIAGSSTEGGAELGGAVSPDASASASAGVHGARAASRSLARTIEGEIVLAYQLTKITPKKIKTVDGTFLSDNGNKEKIDVEIEGEFGLEGMEKAAVDGGLDPSSDLGINSVWVEGGSEGHNYSRVFAFLD</sequence>
<organism evidence="1 2">
    <name type="scientific">Colletotrichum spaethianum</name>
    <dbReference type="NCBI Taxonomy" id="700344"/>
    <lineage>
        <taxon>Eukaryota</taxon>
        <taxon>Fungi</taxon>
        <taxon>Dikarya</taxon>
        <taxon>Ascomycota</taxon>
        <taxon>Pezizomycotina</taxon>
        <taxon>Sordariomycetes</taxon>
        <taxon>Hypocreomycetidae</taxon>
        <taxon>Glomerellales</taxon>
        <taxon>Glomerellaceae</taxon>
        <taxon>Colletotrichum</taxon>
        <taxon>Colletotrichum spaethianum species complex</taxon>
    </lineage>
</organism>
<evidence type="ECO:0000313" key="2">
    <source>
        <dbReference type="Proteomes" id="UP001055115"/>
    </source>
</evidence>
<reference evidence="1 2" key="1">
    <citation type="submission" date="2022-03" db="EMBL/GenBank/DDBJ databases">
        <title>Genome data of Colletotrichum spp.</title>
        <authorList>
            <person name="Utami Y.D."/>
            <person name="Hiruma K."/>
        </authorList>
    </citation>
    <scope>NUCLEOTIDE SEQUENCE [LARGE SCALE GENOMIC DNA]</scope>
    <source>
        <strain evidence="1 2">MAFF 239500</strain>
    </source>
</reference>
<gene>
    <name evidence="1" type="ORF">ColSpa_11416</name>
</gene>